<dbReference type="InterPro" id="IPR038765">
    <property type="entry name" value="Papain-like_cys_pep_sf"/>
</dbReference>
<evidence type="ECO:0000313" key="3">
    <source>
        <dbReference type="Proteomes" id="UP000635071"/>
    </source>
</evidence>
<dbReference type="PANTHER" id="PTHR33490">
    <property type="entry name" value="BLR5614 PROTEIN-RELATED"/>
    <property type="match status" value="1"/>
</dbReference>
<reference evidence="2" key="1">
    <citation type="journal article" date="2014" name="Int. J. Syst. Evol. Microbiol.">
        <title>Complete genome sequence of Corynebacterium casei LMG S-19264T (=DSM 44701T), isolated from a smear-ripened cheese.</title>
        <authorList>
            <consortium name="US DOE Joint Genome Institute (JGI-PGF)"/>
            <person name="Walter F."/>
            <person name="Albersmeier A."/>
            <person name="Kalinowski J."/>
            <person name="Ruckert C."/>
        </authorList>
    </citation>
    <scope>NUCLEOTIDE SEQUENCE</scope>
    <source>
        <strain evidence="2">CGMCC 1.15519</strain>
    </source>
</reference>
<dbReference type="AlphaFoldDB" id="A0A916ZLF8"/>
<sequence length="302" mass="32451">MIYTIGHKTTYSYEKPVGFARCVLRLTPASTPTQRLLDSSTAVSPAPAGLVIGRGAFGEETRTLVIDQSHDRLVIEARSRVDVDTRTIDPAGSAPWEDVRIAALESRLLTEAGPAAYLYPTRRTPTAAMITDYARISFQPRRPIVDAARDLMTRMHAEFTYDPEATNVATPAIEAFEARHGVCQDFAHIMIAGLRGLGLSAAYVSGYLRTNPPPGRPRLAGADATHAWVSVWCGANGWIGFDPTNAVLALGDHIILAIGRDYSDVAPIDGIILAPGGQHIKVEVDVVPETELVAAALLLSDA</sequence>
<protein>
    <submittedName>
        <fullName evidence="2">Transglutaminase</fullName>
    </submittedName>
</protein>
<dbReference type="SUPFAM" id="SSF54001">
    <property type="entry name" value="Cysteine proteinases"/>
    <property type="match status" value="1"/>
</dbReference>
<gene>
    <name evidence="2" type="ORF">GCM10011529_07340</name>
</gene>
<evidence type="ECO:0000259" key="1">
    <source>
        <dbReference type="SMART" id="SM00460"/>
    </source>
</evidence>
<dbReference type="InterPro" id="IPR013589">
    <property type="entry name" value="Bac_transglu_N"/>
</dbReference>
<dbReference type="RefSeq" id="WP_188761570.1">
    <property type="nucleotide sequence ID" value="NZ_BMJM01000002.1"/>
</dbReference>
<dbReference type="Gene3D" id="3.10.620.30">
    <property type="match status" value="1"/>
</dbReference>
<dbReference type="Pfam" id="PF08379">
    <property type="entry name" value="Bact_transglu_N"/>
    <property type="match status" value="1"/>
</dbReference>
<dbReference type="Proteomes" id="UP000635071">
    <property type="component" value="Unassembled WGS sequence"/>
</dbReference>
<proteinExistence type="predicted"/>
<comment type="caution">
    <text evidence="2">The sequence shown here is derived from an EMBL/GenBank/DDBJ whole genome shotgun (WGS) entry which is preliminary data.</text>
</comment>
<feature type="domain" description="Transglutaminase-like" evidence="1">
    <location>
        <begin position="175"/>
        <end position="245"/>
    </location>
</feature>
<keyword evidence="3" id="KW-1185">Reference proteome</keyword>
<accession>A0A916ZLF8</accession>
<dbReference type="PANTHER" id="PTHR33490:SF7">
    <property type="entry name" value="BLR2979 PROTEIN"/>
    <property type="match status" value="1"/>
</dbReference>
<evidence type="ECO:0000313" key="2">
    <source>
        <dbReference type="EMBL" id="GGE03390.1"/>
    </source>
</evidence>
<name>A0A916ZLF8_9SPHN</name>
<organism evidence="2 3">
    <name type="scientific">Sandarakinorhabdus glacialis</name>
    <dbReference type="NCBI Taxonomy" id="1614636"/>
    <lineage>
        <taxon>Bacteria</taxon>
        <taxon>Pseudomonadati</taxon>
        <taxon>Pseudomonadota</taxon>
        <taxon>Alphaproteobacteria</taxon>
        <taxon>Sphingomonadales</taxon>
        <taxon>Sphingosinicellaceae</taxon>
        <taxon>Sandarakinorhabdus</taxon>
    </lineage>
</organism>
<reference evidence="2" key="2">
    <citation type="submission" date="2020-09" db="EMBL/GenBank/DDBJ databases">
        <authorList>
            <person name="Sun Q."/>
            <person name="Zhou Y."/>
        </authorList>
    </citation>
    <scope>NUCLEOTIDE SEQUENCE</scope>
    <source>
        <strain evidence="2">CGMCC 1.15519</strain>
    </source>
</reference>
<dbReference type="SMART" id="SM00460">
    <property type="entry name" value="TGc"/>
    <property type="match status" value="1"/>
</dbReference>
<dbReference type="Pfam" id="PF01841">
    <property type="entry name" value="Transglut_core"/>
    <property type="match status" value="1"/>
</dbReference>
<dbReference type="EMBL" id="BMJM01000002">
    <property type="protein sequence ID" value="GGE03390.1"/>
    <property type="molecule type" value="Genomic_DNA"/>
</dbReference>
<dbReference type="InterPro" id="IPR002931">
    <property type="entry name" value="Transglutaminase-like"/>
</dbReference>